<evidence type="ECO:0000256" key="5">
    <source>
        <dbReference type="HAMAP-Rule" id="MF_01334"/>
    </source>
</evidence>
<reference evidence="9 10" key="1">
    <citation type="journal article" date="2019" name="Int. J. Syst. Evol. Microbiol.">
        <title>The Global Catalogue of Microorganisms (GCM) 10K type strain sequencing project: providing services to taxonomists for standard genome sequencing and annotation.</title>
        <authorList>
            <consortium name="The Broad Institute Genomics Platform"/>
            <consortium name="The Broad Institute Genome Sequencing Center for Infectious Disease"/>
            <person name="Wu L."/>
            <person name="Ma J."/>
        </authorList>
    </citation>
    <scope>NUCLEOTIDE SEQUENCE [LARGE SCALE GENOMIC DNA]</scope>
    <source>
        <strain evidence="9 10">JCM 14917</strain>
    </source>
</reference>
<dbReference type="Pfam" id="PF01386">
    <property type="entry name" value="Ribosomal_L25p"/>
    <property type="match status" value="1"/>
</dbReference>
<feature type="domain" description="Large ribosomal subunit protein bL25 L25" evidence="7">
    <location>
        <begin position="26"/>
        <end position="110"/>
    </location>
</feature>
<dbReference type="EMBL" id="BAAAON010000010">
    <property type="protein sequence ID" value="GAA2177741.1"/>
    <property type="molecule type" value="Genomic_DNA"/>
</dbReference>
<dbReference type="PANTHER" id="PTHR33284">
    <property type="entry name" value="RIBOSOMAL PROTEIN L25/GLN-TRNA SYNTHETASE, ANTI-CODON-BINDING DOMAIN-CONTAINING PROTEIN"/>
    <property type="match status" value="1"/>
</dbReference>
<dbReference type="NCBIfam" id="TIGR00731">
    <property type="entry name" value="bL25_bact_ctc"/>
    <property type="match status" value="1"/>
</dbReference>
<evidence type="ECO:0000259" key="8">
    <source>
        <dbReference type="Pfam" id="PF14693"/>
    </source>
</evidence>
<evidence type="ECO:0000313" key="9">
    <source>
        <dbReference type="EMBL" id="GAA2177741.1"/>
    </source>
</evidence>
<dbReference type="Gene3D" id="2.40.240.10">
    <property type="entry name" value="Ribosomal Protein L25, Chain P"/>
    <property type="match status" value="1"/>
</dbReference>
<accession>A0ABN3B208</accession>
<evidence type="ECO:0000256" key="1">
    <source>
        <dbReference type="ARBA" id="ARBA00022730"/>
    </source>
</evidence>
<evidence type="ECO:0000259" key="7">
    <source>
        <dbReference type="Pfam" id="PF01386"/>
    </source>
</evidence>
<dbReference type="InterPro" id="IPR011035">
    <property type="entry name" value="Ribosomal_bL25/Gln-tRNA_synth"/>
</dbReference>
<dbReference type="InterPro" id="IPR020056">
    <property type="entry name" value="Rbsml_bL25/Gln-tRNA_synth_N"/>
</dbReference>
<dbReference type="SUPFAM" id="SSF50715">
    <property type="entry name" value="Ribosomal protein L25-like"/>
    <property type="match status" value="1"/>
</dbReference>
<gene>
    <name evidence="5" type="primary">rplY</name>
    <name evidence="5" type="synonym">ctc</name>
    <name evidence="9" type="ORF">GCM10009784_29420</name>
</gene>
<comment type="similarity">
    <text evidence="5">Belongs to the bacterial ribosomal protein bL25 family. CTC subfamily.</text>
</comment>
<dbReference type="InterPro" id="IPR001021">
    <property type="entry name" value="Ribosomal_bL25_long"/>
</dbReference>
<dbReference type="InterPro" id="IPR029751">
    <property type="entry name" value="Ribosomal_L25_dom"/>
</dbReference>
<keyword evidence="2 5" id="KW-0694">RNA-binding</keyword>
<evidence type="ECO:0000256" key="4">
    <source>
        <dbReference type="ARBA" id="ARBA00023274"/>
    </source>
</evidence>
<comment type="function">
    <text evidence="5">This is one of the proteins that binds to the 5S RNA in the ribosome where it forms part of the central protuberance.</text>
</comment>
<dbReference type="PANTHER" id="PTHR33284:SF1">
    <property type="entry name" value="RIBOSOMAL PROTEIN L25_GLN-TRNA SYNTHETASE, ANTI-CODON-BINDING DOMAIN-CONTAINING PROTEIN"/>
    <property type="match status" value="1"/>
</dbReference>
<dbReference type="Proteomes" id="UP001500974">
    <property type="component" value="Unassembled WGS sequence"/>
</dbReference>
<dbReference type="Pfam" id="PF14693">
    <property type="entry name" value="Ribosomal_TL5_C"/>
    <property type="match status" value="1"/>
</dbReference>
<dbReference type="InterPro" id="IPR037121">
    <property type="entry name" value="Ribosomal_bL25_C"/>
</dbReference>
<comment type="caution">
    <text evidence="9">The sequence shown here is derived from an EMBL/GenBank/DDBJ whole genome shotgun (WGS) entry which is preliminary data.</text>
</comment>
<comment type="subunit">
    <text evidence="5">Part of the 50S ribosomal subunit; part of the 5S rRNA/L5/L18/L25 subcomplex. Contacts the 5S rRNA. Binds to the 5S rRNA independently of L5 and L18.</text>
</comment>
<dbReference type="NCBIfam" id="NF004131">
    <property type="entry name" value="PRK05618.2-1"/>
    <property type="match status" value="1"/>
</dbReference>
<name>A0ABN3B208_9MICC</name>
<evidence type="ECO:0000256" key="2">
    <source>
        <dbReference type="ARBA" id="ARBA00022884"/>
    </source>
</evidence>
<feature type="domain" description="Large ribosomal subunit protein bL25 beta" evidence="8">
    <location>
        <begin position="118"/>
        <end position="197"/>
    </location>
</feature>
<keyword evidence="3 5" id="KW-0689">Ribosomal protein</keyword>
<evidence type="ECO:0000256" key="6">
    <source>
        <dbReference type="SAM" id="MobiDB-lite"/>
    </source>
</evidence>
<keyword evidence="10" id="KW-1185">Reference proteome</keyword>
<proteinExistence type="inferred from homology"/>
<dbReference type="GO" id="GO:0005840">
    <property type="term" value="C:ribosome"/>
    <property type="evidence" value="ECO:0007669"/>
    <property type="project" value="UniProtKB-KW"/>
</dbReference>
<dbReference type="InterPro" id="IPR020057">
    <property type="entry name" value="Ribosomal_bL25_b-dom"/>
</dbReference>
<keyword evidence="1 5" id="KW-0699">rRNA-binding</keyword>
<evidence type="ECO:0000256" key="3">
    <source>
        <dbReference type="ARBA" id="ARBA00022980"/>
    </source>
</evidence>
<evidence type="ECO:0000313" key="10">
    <source>
        <dbReference type="Proteomes" id="UP001500974"/>
    </source>
</evidence>
<dbReference type="CDD" id="cd00495">
    <property type="entry name" value="Ribosomal_L25_TL5_CTC"/>
    <property type="match status" value="1"/>
</dbReference>
<protein>
    <recommendedName>
        <fullName evidence="5">Large ribosomal subunit protein bL25</fullName>
    </recommendedName>
    <alternativeName>
        <fullName evidence="5">General stress protein CTC</fullName>
    </alternativeName>
</protein>
<dbReference type="HAMAP" id="MF_01334">
    <property type="entry name" value="Ribosomal_bL25_CTC"/>
    <property type="match status" value="1"/>
</dbReference>
<feature type="region of interest" description="Disordered" evidence="6">
    <location>
        <begin position="204"/>
        <end position="234"/>
    </location>
</feature>
<sequence>MAGLRWIARYNLKNLTSGDIMSEQKLVAELRTDFGKGAARQARRANKIPAVIYGHGADPIHILLPGKATTLAVRHANALLSVDVDGEEHLALAKDVQRNTLKRIVEHLDLLTVRRGEKVTVEVNIHVEGEPKPGVVTNLEQTTVTVEAEATHLPESLTVNLDGHGVGDHVYASDIRLPKGVTLLTEAETLIINVSSPVVEDLGETATETGVDSDGGDASAEEATGDVVPATEES</sequence>
<dbReference type="Gene3D" id="2.170.120.20">
    <property type="entry name" value="Ribosomal protein L25, beta domain"/>
    <property type="match status" value="1"/>
</dbReference>
<dbReference type="InterPro" id="IPR020930">
    <property type="entry name" value="Ribosomal_uL5_bac-type"/>
</dbReference>
<organism evidence="9 10">
    <name type="scientific">Arthrobacter parietis</name>
    <dbReference type="NCBI Taxonomy" id="271434"/>
    <lineage>
        <taxon>Bacteria</taxon>
        <taxon>Bacillati</taxon>
        <taxon>Actinomycetota</taxon>
        <taxon>Actinomycetes</taxon>
        <taxon>Micrococcales</taxon>
        <taxon>Micrococcaceae</taxon>
        <taxon>Arthrobacter</taxon>
    </lineage>
</organism>
<keyword evidence="4 5" id="KW-0687">Ribonucleoprotein</keyword>